<name>A0ACB8CI13_DERSI</name>
<dbReference type="Proteomes" id="UP000821865">
    <property type="component" value="Chromosome 7"/>
</dbReference>
<proteinExistence type="predicted"/>
<organism evidence="1 2">
    <name type="scientific">Dermacentor silvarum</name>
    <name type="common">Tick</name>
    <dbReference type="NCBI Taxonomy" id="543639"/>
    <lineage>
        <taxon>Eukaryota</taxon>
        <taxon>Metazoa</taxon>
        <taxon>Ecdysozoa</taxon>
        <taxon>Arthropoda</taxon>
        <taxon>Chelicerata</taxon>
        <taxon>Arachnida</taxon>
        <taxon>Acari</taxon>
        <taxon>Parasitiformes</taxon>
        <taxon>Ixodida</taxon>
        <taxon>Ixodoidea</taxon>
        <taxon>Ixodidae</taxon>
        <taxon>Rhipicephalinae</taxon>
        <taxon>Dermacentor</taxon>
    </lineage>
</organism>
<accession>A0ACB8CI13</accession>
<gene>
    <name evidence="1" type="ORF">HPB49_023452</name>
</gene>
<keyword evidence="2" id="KW-1185">Reference proteome</keyword>
<evidence type="ECO:0000313" key="2">
    <source>
        <dbReference type="Proteomes" id="UP000821865"/>
    </source>
</evidence>
<protein>
    <submittedName>
        <fullName evidence="1">Uncharacterized protein</fullName>
    </submittedName>
</protein>
<reference evidence="1" key="1">
    <citation type="submission" date="2020-05" db="EMBL/GenBank/DDBJ databases">
        <title>Large-scale comparative analyses of tick genomes elucidate their genetic diversity and vector capacities.</title>
        <authorList>
            <person name="Jia N."/>
            <person name="Wang J."/>
            <person name="Shi W."/>
            <person name="Du L."/>
            <person name="Sun Y."/>
            <person name="Zhan W."/>
            <person name="Jiang J."/>
            <person name="Wang Q."/>
            <person name="Zhang B."/>
            <person name="Ji P."/>
            <person name="Sakyi L.B."/>
            <person name="Cui X."/>
            <person name="Yuan T."/>
            <person name="Jiang B."/>
            <person name="Yang W."/>
            <person name="Lam T.T.-Y."/>
            <person name="Chang Q."/>
            <person name="Ding S."/>
            <person name="Wang X."/>
            <person name="Zhu J."/>
            <person name="Ruan X."/>
            <person name="Zhao L."/>
            <person name="Wei J."/>
            <person name="Que T."/>
            <person name="Du C."/>
            <person name="Cheng J."/>
            <person name="Dai P."/>
            <person name="Han X."/>
            <person name="Huang E."/>
            <person name="Gao Y."/>
            <person name="Liu J."/>
            <person name="Shao H."/>
            <person name="Ye R."/>
            <person name="Li L."/>
            <person name="Wei W."/>
            <person name="Wang X."/>
            <person name="Wang C."/>
            <person name="Yang T."/>
            <person name="Huo Q."/>
            <person name="Li W."/>
            <person name="Guo W."/>
            <person name="Chen H."/>
            <person name="Zhou L."/>
            <person name="Ni X."/>
            <person name="Tian J."/>
            <person name="Zhou Y."/>
            <person name="Sheng Y."/>
            <person name="Liu T."/>
            <person name="Pan Y."/>
            <person name="Xia L."/>
            <person name="Li J."/>
            <person name="Zhao F."/>
            <person name="Cao W."/>
        </authorList>
    </citation>
    <scope>NUCLEOTIDE SEQUENCE</scope>
    <source>
        <strain evidence="1">Dsil-2018</strain>
    </source>
</reference>
<evidence type="ECO:0000313" key="1">
    <source>
        <dbReference type="EMBL" id="KAH7942362.1"/>
    </source>
</evidence>
<dbReference type="EMBL" id="CM023476">
    <property type="protein sequence ID" value="KAH7942362.1"/>
    <property type="molecule type" value="Genomic_DNA"/>
</dbReference>
<comment type="caution">
    <text evidence="1">The sequence shown here is derived from an EMBL/GenBank/DDBJ whole genome shotgun (WGS) entry which is preliminary data.</text>
</comment>
<sequence>MLRTWSTTFLAVFFITYALCQELPFKPGCTKKQLNDCGSDFLIYSNVTQLPESGQEFLNNCKYLSNQLSCALEFSKDCLEGLPRVAALLSLTAMEEEYEAVCTEGTEQNELYRKGIGCMNKAGDQLHTCMATMRDDMETGLVAAPQKEVIHYSCCAFHKSQDCFDDALAQCPNTAAKEFMNNVMEEVFGEVLGLVCGQYSRGSTACKELPVLAPPDSENFGNKDLFELAIQNAAILATGGSS</sequence>